<proteinExistence type="predicted"/>
<comment type="caution">
    <text evidence="1">The sequence shown here is derived from an EMBL/GenBank/DDBJ whole genome shotgun (WGS) entry which is preliminary data.</text>
</comment>
<gene>
    <name evidence="1" type="ORF">GCM10011430_12460</name>
</gene>
<name>A0A8J3AZV7_9BURK</name>
<evidence type="ECO:0000313" key="1">
    <source>
        <dbReference type="EMBL" id="GGI54072.1"/>
    </source>
</evidence>
<organism evidence="1 2">
    <name type="scientific">Oxalicibacterium solurbis</name>
    <dbReference type="NCBI Taxonomy" id="69280"/>
    <lineage>
        <taxon>Bacteria</taxon>
        <taxon>Pseudomonadati</taxon>
        <taxon>Pseudomonadota</taxon>
        <taxon>Betaproteobacteria</taxon>
        <taxon>Burkholderiales</taxon>
        <taxon>Oxalobacteraceae</taxon>
        <taxon>Oxalicibacterium</taxon>
    </lineage>
</organism>
<dbReference type="Proteomes" id="UP000627205">
    <property type="component" value="Unassembled WGS sequence"/>
</dbReference>
<protein>
    <recommendedName>
        <fullName evidence="3">Bacteriocin-protection protein</fullName>
    </recommendedName>
</protein>
<evidence type="ECO:0008006" key="3">
    <source>
        <dbReference type="Google" id="ProtNLM"/>
    </source>
</evidence>
<reference evidence="1" key="2">
    <citation type="submission" date="2020-09" db="EMBL/GenBank/DDBJ databases">
        <authorList>
            <person name="Sun Q."/>
            <person name="Sedlacek I."/>
        </authorList>
    </citation>
    <scope>NUCLEOTIDE SEQUENCE</scope>
    <source>
        <strain evidence="1">CCM 7664</strain>
    </source>
</reference>
<dbReference type="Pfam" id="PF13376">
    <property type="entry name" value="OmdA"/>
    <property type="match status" value="1"/>
</dbReference>
<accession>A0A8J3AZV7</accession>
<dbReference type="AlphaFoldDB" id="A0A8J3AZV7"/>
<sequence>MALHHQKSQGVWLRIAKKDAGQISVSYAEALETALCFGWIDGQKKALDEHYWLQRFTPRRPRSIWSKTNCKKVLALIEQGRMQPAGLKEIALAKEDGRWVNAYDSASTMTMPKDLALALDAEPAAAAFFATLDSANRYAVLWRVQTAKKAETRAKRIRQYVDMLARKEKIHS</sequence>
<reference evidence="1" key="1">
    <citation type="journal article" date="2014" name="Int. J. Syst. Evol. Microbiol.">
        <title>Complete genome sequence of Corynebacterium casei LMG S-19264T (=DSM 44701T), isolated from a smear-ripened cheese.</title>
        <authorList>
            <consortium name="US DOE Joint Genome Institute (JGI-PGF)"/>
            <person name="Walter F."/>
            <person name="Albersmeier A."/>
            <person name="Kalinowski J."/>
            <person name="Ruckert C."/>
        </authorList>
    </citation>
    <scope>NUCLEOTIDE SEQUENCE</scope>
    <source>
        <strain evidence="1">CCM 7664</strain>
    </source>
</reference>
<dbReference type="EMBL" id="BMDP01000002">
    <property type="protein sequence ID" value="GGI54072.1"/>
    <property type="molecule type" value="Genomic_DNA"/>
</dbReference>
<evidence type="ECO:0000313" key="2">
    <source>
        <dbReference type="Proteomes" id="UP000627205"/>
    </source>
</evidence>
<keyword evidence="2" id="KW-1185">Reference proteome</keyword>